<gene>
    <name evidence="2" type="ORF">JEQ12_001174</name>
</gene>
<dbReference type="Proteomes" id="UP000664991">
    <property type="component" value="Unassembled WGS sequence"/>
</dbReference>
<sequence length="145" mass="16371">MRVDDRLSAERKRNRFRTRGPKSPDSQPEARVSPGRPKVRRCTEEKFSLSTNLILNPIEKELRVRRQKMKIKTDTETGRDRKCFWCRILTRSPSPGPGTTLEGESGRPLLDCGSRVSYPPGEARKPPTLPSLPSSSVLRSAARAE</sequence>
<name>A0A836AQ11_SHEEP</name>
<protein>
    <submittedName>
        <fullName evidence="2">Uncharacterized protein</fullName>
    </submittedName>
</protein>
<reference evidence="2 3" key="1">
    <citation type="submission" date="2020-12" db="EMBL/GenBank/DDBJ databases">
        <title>De novo assembly of Tibetan sheep genome.</title>
        <authorList>
            <person name="Li X."/>
        </authorList>
    </citation>
    <scope>NUCLEOTIDE SEQUENCE [LARGE SCALE GENOMIC DNA]</scope>
    <source>
        <tissue evidence="2">Heart</tissue>
    </source>
</reference>
<feature type="compositionally biased region" description="Low complexity" evidence="1">
    <location>
        <begin position="131"/>
        <end position="145"/>
    </location>
</feature>
<proteinExistence type="predicted"/>
<feature type="region of interest" description="Disordered" evidence="1">
    <location>
        <begin position="91"/>
        <end position="145"/>
    </location>
</feature>
<evidence type="ECO:0000313" key="3">
    <source>
        <dbReference type="Proteomes" id="UP000664991"/>
    </source>
</evidence>
<feature type="region of interest" description="Disordered" evidence="1">
    <location>
        <begin position="1"/>
        <end position="42"/>
    </location>
</feature>
<organism evidence="2 3">
    <name type="scientific">Ovis aries</name>
    <name type="common">Sheep</name>
    <dbReference type="NCBI Taxonomy" id="9940"/>
    <lineage>
        <taxon>Eukaryota</taxon>
        <taxon>Metazoa</taxon>
        <taxon>Chordata</taxon>
        <taxon>Craniata</taxon>
        <taxon>Vertebrata</taxon>
        <taxon>Euteleostomi</taxon>
        <taxon>Mammalia</taxon>
        <taxon>Eutheria</taxon>
        <taxon>Laurasiatheria</taxon>
        <taxon>Artiodactyla</taxon>
        <taxon>Ruminantia</taxon>
        <taxon>Pecora</taxon>
        <taxon>Bovidae</taxon>
        <taxon>Caprinae</taxon>
        <taxon>Ovis</taxon>
    </lineage>
</organism>
<comment type="caution">
    <text evidence="2">The sequence shown here is derived from an EMBL/GenBank/DDBJ whole genome shotgun (WGS) entry which is preliminary data.</text>
</comment>
<dbReference type="EMBL" id="JAEMGP010000001">
    <property type="protein sequence ID" value="KAG5215598.1"/>
    <property type="molecule type" value="Genomic_DNA"/>
</dbReference>
<feature type="compositionally biased region" description="Basic and acidic residues" evidence="1">
    <location>
        <begin position="1"/>
        <end position="11"/>
    </location>
</feature>
<evidence type="ECO:0000256" key="1">
    <source>
        <dbReference type="SAM" id="MobiDB-lite"/>
    </source>
</evidence>
<dbReference type="AlphaFoldDB" id="A0A836AQ11"/>
<accession>A0A836AQ11</accession>
<evidence type="ECO:0000313" key="2">
    <source>
        <dbReference type="EMBL" id="KAG5215598.1"/>
    </source>
</evidence>